<reference evidence="4" key="1">
    <citation type="submission" date="2015-10" db="EMBL/GenBank/DDBJ databases">
        <title>Genome of Paenibacillus bovis sp. nov.</title>
        <authorList>
            <person name="Wu Z."/>
            <person name="Gao C."/>
            <person name="Liu Z."/>
            <person name="Zheng H."/>
        </authorList>
    </citation>
    <scope>NUCLEOTIDE SEQUENCE [LARGE SCALE GENOMIC DNA]</scope>
    <source>
        <strain evidence="4">BD3526</strain>
    </source>
</reference>
<dbReference type="EMBL" id="CP013023">
    <property type="protein sequence ID" value="ANF98234.1"/>
    <property type="molecule type" value="Genomic_DNA"/>
</dbReference>
<dbReference type="InterPro" id="IPR054515">
    <property type="entry name" value="YgxA-like_substrate-bd"/>
</dbReference>
<dbReference type="OrthoDB" id="2350973at2"/>
<evidence type="ECO:0000259" key="1">
    <source>
        <dbReference type="Pfam" id="PF14540"/>
    </source>
</evidence>
<keyword evidence="4" id="KW-1185">Reference proteome</keyword>
<dbReference type="STRING" id="1616788.AR543_21040"/>
<dbReference type="Pfam" id="PF22339">
    <property type="entry name" value="YgxA-like_sub_bind"/>
    <property type="match status" value="1"/>
</dbReference>
<dbReference type="Gene3D" id="3.30.460.10">
    <property type="entry name" value="Beta Polymerase, domain 2"/>
    <property type="match status" value="1"/>
</dbReference>
<gene>
    <name evidence="3" type="ORF">AR543_21040</name>
</gene>
<proteinExistence type="predicted"/>
<dbReference type="InterPro" id="IPR029348">
    <property type="entry name" value="NTF-like"/>
</dbReference>
<evidence type="ECO:0000313" key="4">
    <source>
        <dbReference type="Proteomes" id="UP000078148"/>
    </source>
</evidence>
<dbReference type="KEGG" id="pbv:AR543_21040"/>
<dbReference type="Gene3D" id="1.20.120.330">
    <property type="entry name" value="Nucleotidyltransferases domain 2"/>
    <property type="match status" value="1"/>
</dbReference>
<dbReference type="RefSeq" id="WP_060536312.1">
    <property type="nucleotide sequence ID" value="NZ_CP013023.1"/>
</dbReference>
<reference evidence="3 4" key="2">
    <citation type="journal article" date="2016" name="Int. J. Syst. Evol. Microbiol.">
        <title>Paenibacillus bovis sp. nov., isolated from raw yak (Bos grunniens) milk.</title>
        <authorList>
            <person name="Gao C."/>
            <person name="Han J."/>
            <person name="Liu Z."/>
            <person name="Xu X."/>
            <person name="Hang F."/>
            <person name="Wu Z."/>
        </authorList>
    </citation>
    <scope>NUCLEOTIDE SEQUENCE [LARGE SCALE GENOMIC DNA]</scope>
    <source>
        <strain evidence="3 4">BD3526</strain>
    </source>
</reference>
<dbReference type="Pfam" id="PF14540">
    <property type="entry name" value="NTF-like"/>
    <property type="match status" value="1"/>
</dbReference>
<sequence>MELTNLSFLNESFNNRKVVGAVASKSNSKQFNGSLLHDFEVLIIVVCRQDLEEEVIEHRMDISNTHIQVIYIDRELMENYAVAGQQRRIVEQFIKGEIIWDTDGEIERLRRQFIEMAGHLAERRIFREFSLFLTLYVEARYHMQNKQTMDAYHCIFQALQHWAKLELCEKGIYPESAIWQQVQKHKLDVYKLYEQLAFSMETMDQRVELVLLACEFSVMSKMQECSAVLFRVLRSRRQPWSIEELIQHPELSHVGNALSTVVRKLVYRSFISETVTWTPQPGGEREIRYWIS</sequence>
<dbReference type="InterPro" id="IPR043519">
    <property type="entry name" value="NT_sf"/>
</dbReference>
<feature type="domain" description="Nucleotidyltransferase-like" evidence="1">
    <location>
        <begin position="27"/>
        <end position="113"/>
    </location>
</feature>
<organism evidence="3 4">
    <name type="scientific">Paenibacillus bovis</name>
    <dbReference type="NCBI Taxonomy" id="1616788"/>
    <lineage>
        <taxon>Bacteria</taxon>
        <taxon>Bacillati</taxon>
        <taxon>Bacillota</taxon>
        <taxon>Bacilli</taxon>
        <taxon>Bacillales</taxon>
        <taxon>Paenibacillaceae</taxon>
        <taxon>Paenibacillus</taxon>
    </lineage>
</organism>
<evidence type="ECO:0000259" key="2">
    <source>
        <dbReference type="Pfam" id="PF22339"/>
    </source>
</evidence>
<dbReference type="AlphaFoldDB" id="A0A172ZKS1"/>
<name>A0A172ZKS1_9BACL</name>
<dbReference type="Proteomes" id="UP000078148">
    <property type="component" value="Chromosome"/>
</dbReference>
<protein>
    <submittedName>
        <fullName evidence="3">Uncharacterized protein</fullName>
    </submittedName>
</protein>
<evidence type="ECO:0000313" key="3">
    <source>
        <dbReference type="EMBL" id="ANF98234.1"/>
    </source>
</evidence>
<accession>A0A172ZKS1</accession>
<feature type="domain" description="YgxA-like substrate binding" evidence="2">
    <location>
        <begin position="124"/>
        <end position="221"/>
    </location>
</feature>